<feature type="domain" description="DUF7282" evidence="2">
    <location>
        <begin position="429"/>
        <end position="526"/>
    </location>
</feature>
<feature type="region of interest" description="Disordered" evidence="1">
    <location>
        <begin position="165"/>
        <end position="200"/>
    </location>
</feature>
<comment type="caution">
    <text evidence="3">The sequence shown here is derived from an EMBL/GenBank/DDBJ whole genome shotgun (WGS) entry which is preliminary data.</text>
</comment>
<organism evidence="3 4">
    <name type="scientific">Halogeometricum borinquense</name>
    <dbReference type="NCBI Taxonomy" id="60847"/>
    <lineage>
        <taxon>Archaea</taxon>
        <taxon>Methanobacteriati</taxon>
        <taxon>Methanobacteriota</taxon>
        <taxon>Stenosarchaea group</taxon>
        <taxon>Halobacteria</taxon>
        <taxon>Halobacteriales</taxon>
        <taxon>Haloferacaceae</taxon>
        <taxon>Halogeometricum</taxon>
    </lineage>
</organism>
<sequence length="606" mass="64488">MQSIRTLTALAAVVLLVTAGPAPAFALSPDEHAHSSVEVDASAQSTFAQTDDSASGSFGSGDITVTRGDEVTFTVSHSGPANVTIGGPNNGFNLRIHLGGSGSSEITIDTYATNKNASEFVDGGSPELLSGKLSKPLEPADYFMNVSVGGDERDVTTLTVEPRGEMSAESLIAPSTVSPPASSSGKEGDADLGDLGGVLSSDNRLAPGEYAVMKVHESSLETSLNAEALSGNDASNGIKLNVTQTNPGPNRDPREYVATADPEANVTVLPQFEQDTVYFVLDTSKLPVQKQSEWNKYKMRLALTEENSLVDEDTVVAETAFQLDKPKVTLSPVNDSVHYPWDPDTFTVRGTTTRAPNTTLEVRLRSPKPDAFLLIEDATVDANREYEATFDLSDVTRGVNATLWTEDVRSGDQFFLKTAQEVSLVAPNASVRFENQSSDGAQVSLSHVEVPEGGFVRIHDAKGNGVGRSDYLAPGRYENVSAELSLPLYNEQTLRAELVTDDGDEAYSENDTEYRRSDWVVNDTARIEFGAPPTETPTTQTQTATPTPTPTPTPTATPYPVQTEEPLEPSGESTGTGIPLSPAVAVVALLAAAGLLVRRTEGEKDE</sequence>
<dbReference type="NCBIfam" id="NF045517">
    <property type="entry name" value="halo_surf_dom"/>
    <property type="match status" value="1"/>
</dbReference>
<feature type="compositionally biased region" description="Low complexity" evidence="1">
    <location>
        <begin position="51"/>
        <end position="60"/>
    </location>
</feature>
<evidence type="ECO:0000313" key="4">
    <source>
        <dbReference type="Proteomes" id="UP000294028"/>
    </source>
</evidence>
<dbReference type="AlphaFoldDB" id="A0A482TJ73"/>
<evidence type="ECO:0000256" key="1">
    <source>
        <dbReference type="SAM" id="MobiDB-lite"/>
    </source>
</evidence>
<evidence type="ECO:0000259" key="2">
    <source>
        <dbReference type="Pfam" id="PF23951"/>
    </source>
</evidence>
<reference evidence="3 4" key="1">
    <citation type="submission" date="2018-12" db="EMBL/GenBank/DDBJ databases">
        <title>Genome analysis provides insights into bioremediation potentialities of Halogeometricum borinquense strain N11.</title>
        <authorList>
            <person name="Najjari A."/>
            <person name="Youssef N."/>
            <person name="Fhoula I."/>
            <person name="Ben Dhia O."/>
            <person name="Mahjoubi M."/>
            <person name="Ouzari H.I."/>
            <person name="Cherif A."/>
        </authorList>
    </citation>
    <scope>NUCLEOTIDE SEQUENCE [LARGE SCALE GENOMIC DNA]</scope>
    <source>
        <strain evidence="3 4">N11</strain>
    </source>
</reference>
<feature type="region of interest" description="Disordered" evidence="1">
    <location>
        <begin position="529"/>
        <end position="576"/>
    </location>
</feature>
<dbReference type="InterPro" id="IPR055706">
    <property type="entry name" value="Slg1/2_DUF7282"/>
</dbReference>
<accession>A0A482TJ73</accession>
<feature type="compositionally biased region" description="Pro residues" evidence="1">
    <location>
        <begin position="547"/>
        <end position="557"/>
    </location>
</feature>
<name>A0A482TJ73_9EURY</name>
<gene>
    <name evidence="3" type="ORF">ELS19_03380</name>
</gene>
<dbReference type="Pfam" id="PF23951">
    <property type="entry name" value="DUF7282"/>
    <property type="match status" value="1"/>
</dbReference>
<dbReference type="RefSeq" id="WP_129783578.1">
    <property type="nucleotide sequence ID" value="NZ_RZHH01000002.1"/>
</dbReference>
<feature type="compositionally biased region" description="Low complexity" evidence="1">
    <location>
        <begin position="531"/>
        <end position="546"/>
    </location>
</feature>
<evidence type="ECO:0000313" key="3">
    <source>
        <dbReference type="EMBL" id="RYJ13105.1"/>
    </source>
</evidence>
<proteinExistence type="predicted"/>
<feature type="region of interest" description="Disordered" evidence="1">
    <location>
        <begin position="36"/>
        <end position="60"/>
    </location>
</feature>
<protein>
    <recommendedName>
        <fullName evidence="2">DUF7282 domain-containing protein</fullName>
    </recommendedName>
</protein>
<feature type="compositionally biased region" description="Low complexity" evidence="1">
    <location>
        <begin position="173"/>
        <end position="184"/>
    </location>
</feature>
<dbReference type="Proteomes" id="UP000294028">
    <property type="component" value="Unassembled WGS sequence"/>
</dbReference>
<dbReference type="EMBL" id="RZHH01000002">
    <property type="protein sequence ID" value="RYJ13105.1"/>
    <property type="molecule type" value="Genomic_DNA"/>
</dbReference>